<dbReference type="Gramene" id="ONK65652">
    <property type="protein sequence ID" value="ONK65652"/>
    <property type="gene ID" value="A4U43_C07F39290"/>
</dbReference>
<evidence type="ECO:0000313" key="2">
    <source>
        <dbReference type="EMBL" id="ONK65652.1"/>
    </source>
</evidence>
<feature type="compositionally biased region" description="Acidic residues" evidence="1">
    <location>
        <begin position="19"/>
        <end position="47"/>
    </location>
</feature>
<sequence length="173" mass="19738">MNVFFPRQAEAAQEGHEAEEAEEEEEEVVEGEDDDDEHDADDDEDEQLASSELFPDDSEWGLFAGVRESSRVCERLGSFGVSNANSVGIPNKKEEEAILGRLTEEFDLKEIDLTILDINRRRFFLSLRSTSDESFARLCFFSCFFSLSSVSGEEKQRKDPTRFVFVFMLRSVP</sequence>
<dbReference type="EMBL" id="CM007387">
    <property type="protein sequence ID" value="ONK65652.1"/>
    <property type="molecule type" value="Genomic_DNA"/>
</dbReference>
<dbReference type="AlphaFoldDB" id="A0A5P1EIB6"/>
<organism evidence="2 3">
    <name type="scientific">Asparagus officinalis</name>
    <name type="common">Garden asparagus</name>
    <dbReference type="NCBI Taxonomy" id="4686"/>
    <lineage>
        <taxon>Eukaryota</taxon>
        <taxon>Viridiplantae</taxon>
        <taxon>Streptophyta</taxon>
        <taxon>Embryophyta</taxon>
        <taxon>Tracheophyta</taxon>
        <taxon>Spermatophyta</taxon>
        <taxon>Magnoliopsida</taxon>
        <taxon>Liliopsida</taxon>
        <taxon>Asparagales</taxon>
        <taxon>Asparagaceae</taxon>
        <taxon>Asparagoideae</taxon>
        <taxon>Asparagus</taxon>
    </lineage>
</organism>
<reference evidence="3" key="1">
    <citation type="journal article" date="2017" name="Nat. Commun.">
        <title>The asparagus genome sheds light on the origin and evolution of a young Y chromosome.</title>
        <authorList>
            <person name="Harkess A."/>
            <person name="Zhou J."/>
            <person name="Xu C."/>
            <person name="Bowers J.E."/>
            <person name="Van der Hulst R."/>
            <person name="Ayyampalayam S."/>
            <person name="Mercati F."/>
            <person name="Riccardi P."/>
            <person name="McKain M.R."/>
            <person name="Kakrana A."/>
            <person name="Tang H."/>
            <person name="Ray J."/>
            <person name="Groenendijk J."/>
            <person name="Arikit S."/>
            <person name="Mathioni S.M."/>
            <person name="Nakano M."/>
            <person name="Shan H."/>
            <person name="Telgmann-Rauber A."/>
            <person name="Kanno A."/>
            <person name="Yue Z."/>
            <person name="Chen H."/>
            <person name="Li W."/>
            <person name="Chen Y."/>
            <person name="Xu X."/>
            <person name="Zhang Y."/>
            <person name="Luo S."/>
            <person name="Chen H."/>
            <person name="Gao J."/>
            <person name="Mao Z."/>
            <person name="Pires J.C."/>
            <person name="Luo M."/>
            <person name="Kudrna D."/>
            <person name="Wing R.A."/>
            <person name="Meyers B.C."/>
            <person name="Yi K."/>
            <person name="Kong H."/>
            <person name="Lavrijsen P."/>
            <person name="Sunseri F."/>
            <person name="Falavigna A."/>
            <person name="Ye Y."/>
            <person name="Leebens-Mack J.H."/>
            <person name="Chen G."/>
        </authorList>
    </citation>
    <scope>NUCLEOTIDE SEQUENCE [LARGE SCALE GENOMIC DNA]</scope>
    <source>
        <strain evidence="3">cv. DH0086</strain>
    </source>
</reference>
<dbReference type="Proteomes" id="UP000243459">
    <property type="component" value="Chromosome 7"/>
</dbReference>
<gene>
    <name evidence="2" type="ORF">A4U43_C07F39290</name>
</gene>
<protein>
    <submittedName>
        <fullName evidence="2">Uncharacterized protein</fullName>
    </submittedName>
</protein>
<evidence type="ECO:0000256" key="1">
    <source>
        <dbReference type="SAM" id="MobiDB-lite"/>
    </source>
</evidence>
<keyword evidence="3" id="KW-1185">Reference proteome</keyword>
<proteinExistence type="predicted"/>
<name>A0A5P1EIB6_ASPOF</name>
<accession>A0A5P1EIB6</accession>
<evidence type="ECO:0000313" key="3">
    <source>
        <dbReference type="Proteomes" id="UP000243459"/>
    </source>
</evidence>
<feature type="region of interest" description="Disordered" evidence="1">
    <location>
        <begin position="1"/>
        <end position="51"/>
    </location>
</feature>